<reference evidence="2" key="1">
    <citation type="submission" date="2022-11" db="UniProtKB">
        <authorList>
            <consortium name="WormBaseParasite"/>
        </authorList>
    </citation>
    <scope>IDENTIFICATION</scope>
</reference>
<protein>
    <submittedName>
        <fullName evidence="2">Uncharacterized protein</fullName>
    </submittedName>
</protein>
<dbReference type="WBParaSite" id="scf7180000424198.g12579">
    <property type="protein sequence ID" value="scf7180000424198.g12579"/>
    <property type="gene ID" value="scf7180000424198.g12579"/>
</dbReference>
<keyword evidence="1" id="KW-1185">Reference proteome</keyword>
<dbReference type="PANTHER" id="PTHR22898">
    <property type="entry name" value="UNCHARACTERIZED GLYCOSOL TRANSFERASE-RELATED"/>
    <property type="match status" value="1"/>
</dbReference>
<dbReference type="InterPro" id="IPR052501">
    <property type="entry name" value="Alpha-1-2_FucT"/>
</dbReference>
<dbReference type="PANTHER" id="PTHR22898:SF3">
    <property type="entry name" value="ALPHA-1,2-FUCOSYLTRANSFERASE-RELATED"/>
    <property type="match status" value="1"/>
</dbReference>
<dbReference type="AlphaFoldDB" id="A0A915P6E1"/>
<evidence type="ECO:0000313" key="1">
    <source>
        <dbReference type="Proteomes" id="UP000887560"/>
    </source>
</evidence>
<sequence length="286" mass="33771">MYYYNRPNNINPRKKYITVTLEKKEKCGTFETMMWRIASLNELSIYLNRIMYVDRKDKCLLQQKEDFKEIFKNTQNYFKIKNPSRDSVANVAFAEHCCRFDNPDSTHETILKITGRSLQSHKYLSLNKAKDRVRKLFEFNKSVIERTNNYTQKLFRNDSSHKLCVHIERENLLELGQASSLYLTEQLIAFIYKTLKLPLYISEVRNRGVELNFAISNCNSFLITASTSKEAWWIGYLMPEGSPIYYNNCLGIDCKGIFKKDYFPPEWLPLTTDYQGNIILDDNPFE</sequence>
<organism evidence="1 2">
    <name type="scientific">Meloidogyne floridensis</name>
    <dbReference type="NCBI Taxonomy" id="298350"/>
    <lineage>
        <taxon>Eukaryota</taxon>
        <taxon>Metazoa</taxon>
        <taxon>Ecdysozoa</taxon>
        <taxon>Nematoda</taxon>
        <taxon>Chromadorea</taxon>
        <taxon>Rhabditida</taxon>
        <taxon>Tylenchina</taxon>
        <taxon>Tylenchomorpha</taxon>
        <taxon>Tylenchoidea</taxon>
        <taxon>Meloidogynidae</taxon>
        <taxon>Meloidogyninae</taxon>
        <taxon>Meloidogyne</taxon>
    </lineage>
</organism>
<dbReference type="Proteomes" id="UP000887560">
    <property type="component" value="Unplaced"/>
</dbReference>
<accession>A0A915P6E1</accession>
<name>A0A915P6E1_9BILA</name>
<proteinExistence type="predicted"/>
<evidence type="ECO:0000313" key="2">
    <source>
        <dbReference type="WBParaSite" id="scf7180000424198.g12579"/>
    </source>
</evidence>